<protein>
    <submittedName>
        <fullName evidence="1">Uncharacterized protein</fullName>
    </submittedName>
</protein>
<dbReference type="RefSeq" id="WP_076487525.1">
    <property type="nucleotide sequence ID" value="NZ_FTMS01000001.1"/>
</dbReference>
<organism evidence="1 2">
    <name type="scientific">Alkalispirochaeta americana</name>
    <dbReference type="NCBI Taxonomy" id="159291"/>
    <lineage>
        <taxon>Bacteria</taxon>
        <taxon>Pseudomonadati</taxon>
        <taxon>Spirochaetota</taxon>
        <taxon>Spirochaetia</taxon>
        <taxon>Spirochaetales</taxon>
        <taxon>Spirochaetaceae</taxon>
        <taxon>Alkalispirochaeta</taxon>
    </lineage>
</organism>
<reference evidence="1 2" key="1">
    <citation type="submission" date="2017-01" db="EMBL/GenBank/DDBJ databases">
        <authorList>
            <person name="Mah S.A."/>
            <person name="Swanson W.J."/>
            <person name="Moy G.W."/>
            <person name="Vacquier V.D."/>
        </authorList>
    </citation>
    <scope>NUCLEOTIDE SEQUENCE [LARGE SCALE GENOMIC DNA]</scope>
    <source>
        <strain evidence="1 2">ASpG1</strain>
    </source>
</reference>
<gene>
    <name evidence="1" type="ORF">SAMN05920897_101316</name>
</gene>
<sequence length="59" mass="6685">MTNSDDREAVEAFADSIEATVTDLLADYLIIGEDLPDSLFITFNKALRQRISVILRRLK</sequence>
<dbReference type="AlphaFoldDB" id="A0A1N6NLH4"/>
<evidence type="ECO:0000313" key="1">
    <source>
        <dbReference type="EMBL" id="SIP92920.1"/>
    </source>
</evidence>
<accession>A0A1N6NLH4</accession>
<dbReference type="Proteomes" id="UP000186400">
    <property type="component" value="Unassembled WGS sequence"/>
</dbReference>
<keyword evidence="2" id="KW-1185">Reference proteome</keyword>
<dbReference type="EMBL" id="FTMS01000001">
    <property type="protein sequence ID" value="SIP92920.1"/>
    <property type="molecule type" value="Genomic_DNA"/>
</dbReference>
<dbReference type="STRING" id="159291.SAMN05920897_101316"/>
<evidence type="ECO:0000313" key="2">
    <source>
        <dbReference type="Proteomes" id="UP000186400"/>
    </source>
</evidence>
<proteinExistence type="predicted"/>
<name>A0A1N6NLH4_9SPIO</name>